<feature type="compositionally biased region" description="Basic and acidic residues" evidence="4">
    <location>
        <begin position="288"/>
        <end position="307"/>
    </location>
</feature>
<feature type="compositionally biased region" description="Basic and acidic residues" evidence="4">
    <location>
        <begin position="67"/>
        <end position="80"/>
    </location>
</feature>
<organism evidence="7 8">
    <name type="scientific">Prymnesium parvum</name>
    <name type="common">Toxic golden alga</name>
    <dbReference type="NCBI Taxonomy" id="97485"/>
    <lineage>
        <taxon>Eukaryota</taxon>
        <taxon>Haptista</taxon>
        <taxon>Haptophyta</taxon>
        <taxon>Prymnesiophyceae</taxon>
        <taxon>Prymnesiales</taxon>
        <taxon>Prymnesiaceae</taxon>
        <taxon>Prymnesium</taxon>
    </lineage>
</organism>
<feature type="compositionally biased region" description="Low complexity" evidence="4">
    <location>
        <begin position="174"/>
        <end position="196"/>
    </location>
</feature>
<comment type="similarity">
    <text evidence="2">Belongs to the SURF6 family.</text>
</comment>
<dbReference type="InterPro" id="IPR029190">
    <property type="entry name" value="Rrp14/SURF6_C"/>
</dbReference>
<dbReference type="Pfam" id="PF15459">
    <property type="entry name" value="RRP14"/>
    <property type="match status" value="1"/>
</dbReference>
<feature type="domain" description="Ribosomal RNA-processing protein 14/surfeit locus protein 6 C-terminal" evidence="5">
    <location>
        <begin position="149"/>
        <end position="323"/>
    </location>
</feature>
<keyword evidence="3" id="KW-0539">Nucleus</keyword>
<dbReference type="GO" id="GO:0003723">
    <property type="term" value="F:RNA binding"/>
    <property type="evidence" value="ECO:0007669"/>
    <property type="project" value="TreeGrafter"/>
</dbReference>
<feature type="region of interest" description="Disordered" evidence="4">
    <location>
        <begin position="137"/>
        <end position="196"/>
    </location>
</feature>
<dbReference type="GO" id="GO:0003677">
    <property type="term" value="F:DNA binding"/>
    <property type="evidence" value="ECO:0007669"/>
    <property type="project" value="TreeGrafter"/>
</dbReference>
<accession>A0AB34JHR5</accession>
<feature type="compositionally biased region" description="Basic residues" evidence="4">
    <location>
        <begin position="272"/>
        <end position="287"/>
    </location>
</feature>
<feature type="domain" description="Ribosomal RNA-processing protein 14 N-terminal" evidence="6">
    <location>
        <begin position="19"/>
        <end position="81"/>
    </location>
</feature>
<dbReference type="PANTHER" id="PTHR14369">
    <property type="entry name" value="SURFEIT LOCUS PROTEIN 6"/>
    <property type="match status" value="1"/>
</dbReference>
<feature type="compositionally biased region" description="Basic residues" evidence="4">
    <location>
        <begin position="318"/>
        <end position="330"/>
    </location>
</feature>
<feature type="region of interest" description="Disordered" evidence="4">
    <location>
        <begin position="267"/>
        <end position="341"/>
    </location>
</feature>
<comment type="subcellular location">
    <subcellularLocation>
        <location evidence="1">Nucleus</location>
    </subcellularLocation>
</comment>
<dbReference type="GO" id="GO:0005730">
    <property type="term" value="C:nucleolus"/>
    <property type="evidence" value="ECO:0007669"/>
    <property type="project" value="TreeGrafter"/>
</dbReference>
<evidence type="ECO:0000259" key="5">
    <source>
        <dbReference type="Pfam" id="PF04935"/>
    </source>
</evidence>
<evidence type="ECO:0008006" key="9">
    <source>
        <dbReference type="Google" id="ProtNLM"/>
    </source>
</evidence>
<evidence type="ECO:0000313" key="8">
    <source>
        <dbReference type="Proteomes" id="UP001515480"/>
    </source>
</evidence>
<dbReference type="GO" id="GO:0042274">
    <property type="term" value="P:ribosomal small subunit biogenesis"/>
    <property type="evidence" value="ECO:0007669"/>
    <property type="project" value="TreeGrafter"/>
</dbReference>
<gene>
    <name evidence="7" type="ORF">AB1Y20_021239</name>
</gene>
<dbReference type="AlphaFoldDB" id="A0AB34JHR5"/>
<comment type="caution">
    <text evidence="7">The sequence shown here is derived from an EMBL/GenBank/DDBJ whole genome shotgun (WGS) entry which is preliminary data.</text>
</comment>
<dbReference type="InterPro" id="IPR007019">
    <property type="entry name" value="SURF6"/>
</dbReference>
<feature type="compositionally biased region" description="Basic and acidic residues" evidence="4">
    <location>
        <begin position="331"/>
        <end position="341"/>
    </location>
</feature>
<evidence type="ECO:0000256" key="2">
    <source>
        <dbReference type="ARBA" id="ARBA00005904"/>
    </source>
</evidence>
<reference evidence="7 8" key="1">
    <citation type="journal article" date="2024" name="Science">
        <title>Giant polyketide synthase enzymes in the biosynthesis of giant marine polyether toxins.</title>
        <authorList>
            <person name="Fallon T.R."/>
            <person name="Shende V.V."/>
            <person name="Wierzbicki I.H."/>
            <person name="Pendleton A.L."/>
            <person name="Watervoot N.F."/>
            <person name="Auber R.P."/>
            <person name="Gonzalez D.J."/>
            <person name="Wisecaver J.H."/>
            <person name="Moore B.S."/>
        </authorList>
    </citation>
    <scope>NUCLEOTIDE SEQUENCE [LARGE SCALE GENOMIC DNA]</scope>
    <source>
        <strain evidence="7 8">12B1</strain>
    </source>
</reference>
<dbReference type="GO" id="GO:0042273">
    <property type="term" value="P:ribosomal large subunit biogenesis"/>
    <property type="evidence" value="ECO:0007669"/>
    <property type="project" value="TreeGrafter"/>
</dbReference>
<feature type="region of interest" description="Disordered" evidence="4">
    <location>
        <begin position="55"/>
        <end position="82"/>
    </location>
</feature>
<dbReference type="PANTHER" id="PTHR14369:SF0">
    <property type="entry name" value="SURFEIT LOCUS PROTEIN 6"/>
    <property type="match status" value="1"/>
</dbReference>
<evidence type="ECO:0000256" key="4">
    <source>
        <dbReference type="SAM" id="MobiDB-lite"/>
    </source>
</evidence>
<evidence type="ECO:0000313" key="7">
    <source>
        <dbReference type="EMBL" id="KAL1521580.1"/>
    </source>
</evidence>
<protein>
    <recommendedName>
        <fullName evidence="9">Ribosomal RNA-processing protein 14/surfeit locus protein 6 C-terminal domain-containing protein</fullName>
    </recommendedName>
</protein>
<evidence type="ECO:0000256" key="3">
    <source>
        <dbReference type="ARBA" id="ARBA00023242"/>
    </source>
</evidence>
<evidence type="ECO:0000259" key="6">
    <source>
        <dbReference type="Pfam" id="PF15459"/>
    </source>
</evidence>
<dbReference type="Pfam" id="PF04935">
    <property type="entry name" value="SURF6"/>
    <property type="match status" value="1"/>
</dbReference>
<name>A0AB34JHR5_PRYPA</name>
<dbReference type="InterPro" id="IPR029188">
    <property type="entry name" value="Rrp14_N"/>
</dbReference>
<dbReference type="EMBL" id="JBGBPQ010000007">
    <property type="protein sequence ID" value="KAL1521580.1"/>
    <property type="molecule type" value="Genomic_DNA"/>
</dbReference>
<evidence type="ECO:0000256" key="1">
    <source>
        <dbReference type="ARBA" id="ARBA00004123"/>
    </source>
</evidence>
<dbReference type="Proteomes" id="UP001515480">
    <property type="component" value="Unassembled WGS sequence"/>
</dbReference>
<keyword evidence="8" id="KW-1185">Reference proteome</keyword>
<proteinExistence type="inferred from homology"/>
<sequence>MAVASAAAPSTDSSTQAARLAAHSAYLDGLIAMVPPKFYFPADPEEVARKFQKYTGKQPQVPKHERKMQANERKRARLDPDQANVAEQIVANAEEELAGGEGLVAAGNASGEGNYAGLNGGVLVSTVGDLRDRLTVKLQEMRGSRGGSTKDAASRERKEKQPKHQAPKRSAQTAAEAGCANGASSAGSSGTGSKRAGSALEFNKIAAAASAPKASNKKLSTAQLLAQAEEKERLRRDRLSAPDGGGEDAQIYEWQKALEKAGGIKQKDNPKLLRKTLKRQERQKKKSSREWMSRIKTVEKAKLEKQARRTQNLSERKTKNKNRAASMKKRAGFEGKRSFLN</sequence>